<dbReference type="Proteomes" id="UP000275368">
    <property type="component" value="Chromosome"/>
</dbReference>
<organism evidence="1 2">
    <name type="scientific">Paenibacillus baekrokdamisoli</name>
    <dbReference type="NCBI Taxonomy" id="1712516"/>
    <lineage>
        <taxon>Bacteria</taxon>
        <taxon>Bacillati</taxon>
        <taxon>Bacillota</taxon>
        <taxon>Bacilli</taxon>
        <taxon>Bacillales</taxon>
        <taxon>Paenibacillaceae</taxon>
        <taxon>Paenibacillus</taxon>
    </lineage>
</organism>
<dbReference type="AlphaFoldDB" id="A0A3G9JAB5"/>
<dbReference type="SUPFAM" id="SSF141371">
    <property type="entry name" value="PilZ domain-like"/>
    <property type="match status" value="1"/>
</dbReference>
<keyword evidence="2" id="KW-1185">Reference proteome</keyword>
<proteinExistence type="predicted"/>
<reference evidence="1 2" key="1">
    <citation type="submission" date="2018-11" db="EMBL/GenBank/DDBJ databases">
        <title>Complete genome sequence of Paenibacillus baekrokdamisoli strain KCTC 33723.</title>
        <authorList>
            <person name="Kang S.W."/>
            <person name="Lee K.C."/>
            <person name="Kim K.K."/>
            <person name="Kim J.S."/>
            <person name="Kim D.S."/>
            <person name="Ko S.H."/>
            <person name="Yang S.H."/>
            <person name="Lee J.S."/>
        </authorList>
    </citation>
    <scope>NUCLEOTIDE SEQUENCE [LARGE SCALE GENOMIC DNA]</scope>
    <source>
        <strain evidence="1 2">KCTC 33723</strain>
    </source>
</reference>
<sequence length="152" mass="17882">MDNKRKQVRRKQVRIQVRDGVHADVSICTIFGKAIGSGATPVLLQDLSPTGLKFQTHLRFPVSKDYLLQVQVSFDEWQFCLNGSVAWRRREENLYVYGLVFVPDSQIWQALSTALQEKLRLMNPNQHRIHRIYEQMMQGMREPITRQINKWI</sequence>
<dbReference type="OrthoDB" id="2382373at2"/>
<dbReference type="InterPro" id="IPR009875">
    <property type="entry name" value="PilZ_domain"/>
</dbReference>
<gene>
    <name evidence="1" type="ORF">Back11_31680</name>
</gene>
<dbReference type="KEGG" id="pbk:Back11_31680"/>
<name>A0A3G9JAB5_9BACL</name>
<dbReference type="RefSeq" id="WP_125658921.1">
    <property type="nucleotide sequence ID" value="NZ_AP019308.1"/>
</dbReference>
<dbReference type="Pfam" id="PF07238">
    <property type="entry name" value="PilZ"/>
    <property type="match status" value="1"/>
</dbReference>
<dbReference type="EMBL" id="AP019308">
    <property type="protein sequence ID" value="BBH21823.1"/>
    <property type="molecule type" value="Genomic_DNA"/>
</dbReference>
<dbReference type="Gene3D" id="2.40.10.220">
    <property type="entry name" value="predicted glycosyltransferase like domains"/>
    <property type="match status" value="1"/>
</dbReference>
<protein>
    <submittedName>
        <fullName evidence="1">Uncharacterized protein</fullName>
    </submittedName>
</protein>
<accession>A0A3G9JAB5</accession>
<evidence type="ECO:0000313" key="1">
    <source>
        <dbReference type="EMBL" id="BBH21823.1"/>
    </source>
</evidence>
<evidence type="ECO:0000313" key="2">
    <source>
        <dbReference type="Proteomes" id="UP000275368"/>
    </source>
</evidence>
<dbReference type="GO" id="GO:0035438">
    <property type="term" value="F:cyclic-di-GMP binding"/>
    <property type="evidence" value="ECO:0007669"/>
    <property type="project" value="InterPro"/>
</dbReference>